<dbReference type="PROSITE" id="PS00039">
    <property type="entry name" value="DEAD_ATP_HELICASE"/>
    <property type="match status" value="1"/>
</dbReference>
<dbReference type="InterPro" id="IPR027417">
    <property type="entry name" value="P-loop_NTPase"/>
</dbReference>
<dbReference type="OMA" id="TFWNPDY"/>
<feature type="non-terminal residue" evidence="15">
    <location>
        <position position="340"/>
    </location>
</feature>
<dbReference type="RefSeq" id="XP_001419215.1">
    <property type="nucleotide sequence ID" value="XM_001419178.1"/>
</dbReference>
<evidence type="ECO:0000313" key="16">
    <source>
        <dbReference type="Proteomes" id="UP000001568"/>
    </source>
</evidence>
<comment type="similarity">
    <text evidence="2">Belongs to the DEAD box helicase family. DDX5/DBP2 subfamily.</text>
</comment>
<dbReference type="Pfam" id="PF00271">
    <property type="entry name" value="Helicase_C"/>
    <property type="match status" value="1"/>
</dbReference>
<reference evidence="15 16" key="1">
    <citation type="journal article" date="2007" name="Proc. Natl. Acad. Sci. U.S.A.">
        <title>The tiny eukaryote Ostreococcus provides genomic insights into the paradox of plankton speciation.</title>
        <authorList>
            <person name="Palenik B."/>
            <person name="Grimwood J."/>
            <person name="Aerts A."/>
            <person name="Rouze P."/>
            <person name="Salamov A."/>
            <person name="Putnam N."/>
            <person name="Dupont C."/>
            <person name="Jorgensen R."/>
            <person name="Derelle E."/>
            <person name="Rombauts S."/>
            <person name="Zhou K."/>
            <person name="Otillar R."/>
            <person name="Merchant S.S."/>
            <person name="Podell S."/>
            <person name="Gaasterland T."/>
            <person name="Napoli C."/>
            <person name="Gendler K."/>
            <person name="Manuell A."/>
            <person name="Tai V."/>
            <person name="Vallon O."/>
            <person name="Piganeau G."/>
            <person name="Jancek S."/>
            <person name="Heijde M."/>
            <person name="Jabbari K."/>
            <person name="Bowler C."/>
            <person name="Lohr M."/>
            <person name="Robbens S."/>
            <person name="Werner G."/>
            <person name="Dubchak I."/>
            <person name="Pazour G.J."/>
            <person name="Ren Q."/>
            <person name="Paulsen I."/>
            <person name="Delwiche C."/>
            <person name="Schmutz J."/>
            <person name="Rokhsar D."/>
            <person name="Van de Peer Y."/>
            <person name="Moreau H."/>
            <person name="Grigoriev I.V."/>
        </authorList>
    </citation>
    <scope>NUCLEOTIDE SEQUENCE [LARGE SCALE GENOMIC DNA]</scope>
    <source>
        <strain evidence="15 16">CCE9901</strain>
    </source>
</reference>
<proteinExistence type="inferred from homology"/>
<evidence type="ECO:0000256" key="2">
    <source>
        <dbReference type="ARBA" id="ARBA00009334"/>
    </source>
</evidence>
<dbReference type="EC" id="3.6.4.13" evidence="3"/>
<dbReference type="EMBL" id="CP000588">
    <property type="protein sequence ID" value="ABO97508.1"/>
    <property type="molecule type" value="Genomic_DNA"/>
</dbReference>
<keyword evidence="7 12" id="KW-0378">Hydrolase</keyword>
<evidence type="ECO:0000256" key="11">
    <source>
        <dbReference type="ARBA" id="ARBA00037449"/>
    </source>
</evidence>
<keyword evidence="9 12" id="KW-0067">ATP-binding</keyword>
<dbReference type="InterPro" id="IPR011545">
    <property type="entry name" value="DEAD/DEAH_box_helicase_dom"/>
</dbReference>
<dbReference type="AlphaFoldDB" id="A4S1V6"/>
<dbReference type="Pfam" id="PF00270">
    <property type="entry name" value="DEAD"/>
    <property type="match status" value="1"/>
</dbReference>
<evidence type="ECO:0000256" key="7">
    <source>
        <dbReference type="ARBA" id="ARBA00022801"/>
    </source>
</evidence>
<comment type="subcellular location">
    <subcellularLocation>
        <location evidence="1">Nucleus</location>
        <location evidence="1">Nucleolus</location>
    </subcellularLocation>
</comment>
<dbReference type="InterPro" id="IPR000629">
    <property type="entry name" value="RNA-helicase_DEAD-box_CS"/>
</dbReference>
<evidence type="ECO:0000259" key="13">
    <source>
        <dbReference type="PROSITE" id="PS51192"/>
    </source>
</evidence>
<organism evidence="15 16">
    <name type="scientific">Ostreococcus lucimarinus (strain CCE9901)</name>
    <dbReference type="NCBI Taxonomy" id="436017"/>
    <lineage>
        <taxon>Eukaryota</taxon>
        <taxon>Viridiplantae</taxon>
        <taxon>Chlorophyta</taxon>
        <taxon>Mamiellophyceae</taxon>
        <taxon>Mamiellales</taxon>
        <taxon>Bathycoccaceae</taxon>
        <taxon>Ostreococcus</taxon>
    </lineage>
</organism>
<dbReference type="KEGG" id="olu:OSTLU_3761"/>
<dbReference type="PROSITE" id="PS51192">
    <property type="entry name" value="HELICASE_ATP_BIND_1"/>
    <property type="match status" value="1"/>
</dbReference>
<dbReference type="CDD" id="cd00268">
    <property type="entry name" value="DEADc"/>
    <property type="match status" value="1"/>
</dbReference>
<dbReference type="GO" id="GO:0003676">
    <property type="term" value="F:nucleic acid binding"/>
    <property type="evidence" value="ECO:0007669"/>
    <property type="project" value="InterPro"/>
</dbReference>
<gene>
    <name evidence="15" type="ORF">OSTLU_3761</name>
</gene>
<dbReference type="Proteomes" id="UP000001568">
    <property type="component" value="Chromosome 8"/>
</dbReference>
<keyword evidence="6 12" id="KW-0547">Nucleotide-binding</keyword>
<dbReference type="Gramene" id="ABO97508">
    <property type="protein sequence ID" value="ABO97508"/>
    <property type="gene ID" value="OSTLU_3761"/>
</dbReference>
<dbReference type="Gene3D" id="3.40.50.300">
    <property type="entry name" value="P-loop containing nucleotide triphosphate hydrolases"/>
    <property type="match status" value="2"/>
</dbReference>
<dbReference type="HOGENOM" id="CLU_003041_1_5_1"/>
<dbReference type="STRING" id="436017.A4S1V6"/>
<evidence type="ECO:0000256" key="1">
    <source>
        <dbReference type="ARBA" id="ARBA00004604"/>
    </source>
</evidence>
<dbReference type="GO" id="GO:0003724">
    <property type="term" value="F:RNA helicase activity"/>
    <property type="evidence" value="ECO:0007669"/>
    <property type="project" value="UniProtKB-EC"/>
</dbReference>
<dbReference type="InterPro" id="IPR014001">
    <property type="entry name" value="Helicase_ATP-bd"/>
</dbReference>
<evidence type="ECO:0000256" key="5">
    <source>
        <dbReference type="ARBA" id="ARBA00022552"/>
    </source>
</evidence>
<evidence type="ECO:0000256" key="12">
    <source>
        <dbReference type="RuleBase" id="RU000492"/>
    </source>
</evidence>
<dbReference type="SUPFAM" id="SSF52540">
    <property type="entry name" value="P-loop containing nucleoside triphosphate hydrolases"/>
    <property type="match status" value="1"/>
</dbReference>
<feature type="domain" description="Helicase C-terminal" evidence="14">
    <location>
        <begin position="201"/>
        <end position="340"/>
    </location>
</feature>
<dbReference type="InterPro" id="IPR001650">
    <property type="entry name" value="Helicase_C-like"/>
</dbReference>
<evidence type="ECO:0000256" key="6">
    <source>
        <dbReference type="ARBA" id="ARBA00022741"/>
    </source>
</evidence>
<keyword evidence="16" id="KW-1185">Reference proteome</keyword>
<dbReference type="CDD" id="cd18787">
    <property type="entry name" value="SF2_C_DEAD"/>
    <property type="match status" value="1"/>
</dbReference>
<dbReference type="GO" id="GO:0005524">
    <property type="term" value="F:ATP binding"/>
    <property type="evidence" value="ECO:0007669"/>
    <property type="project" value="UniProtKB-KW"/>
</dbReference>
<comment type="function">
    <text evidence="11">ATP-dependent RNA helicase required for 60S ribosomal subunit synthesis. Involved in efficient pre-rRNA processing, predominantly at site A3, which is necessary for the normal formation of 25S and 5.8S rRNAs.</text>
</comment>
<evidence type="ECO:0000256" key="3">
    <source>
        <dbReference type="ARBA" id="ARBA00012552"/>
    </source>
</evidence>
<dbReference type="SMART" id="SM00490">
    <property type="entry name" value="HELICc"/>
    <property type="match status" value="1"/>
</dbReference>
<name>A4S1V6_OSTLU</name>
<evidence type="ECO:0000313" key="15">
    <source>
        <dbReference type="EMBL" id="ABO97508.1"/>
    </source>
</evidence>
<dbReference type="eggNOG" id="KOG0331">
    <property type="taxonomic scope" value="Eukaryota"/>
</dbReference>
<dbReference type="InterPro" id="IPR044742">
    <property type="entry name" value="DEAD/DEAH_RhlB"/>
</dbReference>
<accession>A4S1V6</accession>
<feature type="domain" description="Helicase ATP-binding" evidence="13">
    <location>
        <begin position="1"/>
        <end position="165"/>
    </location>
</feature>
<keyword evidence="4" id="KW-0690">Ribosome biogenesis</keyword>
<evidence type="ECO:0000259" key="14">
    <source>
        <dbReference type="PROSITE" id="PS51194"/>
    </source>
</evidence>
<protein>
    <recommendedName>
        <fullName evidence="3">RNA helicase</fullName>
        <ecNumber evidence="3">3.6.4.13</ecNumber>
    </recommendedName>
</protein>
<keyword evidence="8 12" id="KW-0347">Helicase</keyword>
<evidence type="ECO:0000256" key="10">
    <source>
        <dbReference type="ARBA" id="ARBA00023242"/>
    </source>
</evidence>
<sequence>KDVVAVAKTGSGKTLAFLLPMFHGMKRHGGVEGLVVAPTRELAIQIQAEAEKFGAAHGFQSVVVYGGASAYEQKNALRTKKPCLVIGTPGRLTDLMSQEGVLSLAELSVIVLDEADRMLDMGFEPQIKQIFGATPTKRQTLLFSATWPKSVRKLAAGYLNQDKSCVEEIFIGEGASDGELAANKAITQRFIEARDHEKDEHLYNLICEFPDESRVVVFANTKRRVENLAKTFAAEGFGTVSVHGDKSQADREASLRKFVENKAPLMMATDVAARGLDIKGVTHVINYDMARDVESYVHRIGRTGRAGELGAAVTFWNVDYDKPCTPALCKIARDAGQAVP</sequence>
<dbReference type="OrthoDB" id="196131at2759"/>
<evidence type="ECO:0000256" key="8">
    <source>
        <dbReference type="ARBA" id="ARBA00022806"/>
    </source>
</evidence>
<dbReference type="SMART" id="SM00487">
    <property type="entry name" value="DEXDc"/>
    <property type="match status" value="1"/>
</dbReference>
<evidence type="ECO:0000256" key="4">
    <source>
        <dbReference type="ARBA" id="ARBA00022517"/>
    </source>
</evidence>
<keyword evidence="10" id="KW-0539">Nucleus</keyword>
<feature type="non-terminal residue" evidence="15">
    <location>
        <position position="1"/>
    </location>
</feature>
<keyword evidence="5" id="KW-0698">rRNA processing</keyword>
<dbReference type="GO" id="GO:0016787">
    <property type="term" value="F:hydrolase activity"/>
    <property type="evidence" value="ECO:0007669"/>
    <property type="project" value="UniProtKB-KW"/>
</dbReference>
<dbReference type="PROSITE" id="PS51194">
    <property type="entry name" value="HELICASE_CTER"/>
    <property type="match status" value="1"/>
</dbReference>
<evidence type="ECO:0000256" key="9">
    <source>
        <dbReference type="ARBA" id="ARBA00022840"/>
    </source>
</evidence>
<dbReference type="GeneID" id="5003211"/>
<dbReference type="PANTHER" id="PTHR47958">
    <property type="entry name" value="ATP-DEPENDENT RNA HELICASE DBP3"/>
    <property type="match status" value="1"/>
</dbReference>